<dbReference type="PANTHER" id="PTHR13223:SF2">
    <property type="entry name" value="ACIDIC FIBROBLAST GROWTH FACTOR INTRACELLULAR-BINDING PROTEIN"/>
    <property type="match status" value="1"/>
</dbReference>
<evidence type="ECO:0000313" key="2">
    <source>
        <dbReference type="Proteomes" id="UP001152798"/>
    </source>
</evidence>
<keyword evidence="2" id="KW-1185">Reference proteome</keyword>
<dbReference type="PANTHER" id="PTHR13223">
    <property type="entry name" value="ACIDIC FIBROBLAST GROWTH FACTOR INTRACELLULAR BINDING PROTEIN"/>
    <property type="match status" value="1"/>
</dbReference>
<reference evidence="1" key="1">
    <citation type="submission" date="2022-01" db="EMBL/GenBank/DDBJ databases">
        <authorList>
            <person name="King R."/>
        </authorList>
    </citation>
    <scope>NUCLEOTIDE SEQUENCE</scope>
</reference>
<dbReference type="InterPro" id="IPR008614">
    <property type="entry name" value="FIBP"/>
</dbReference>
<dbReference type="AlphaFoldDB" id="A0A9P0HIS6"/>
<dbReference type="GO" id="GO:0005634">
    <property type="term" value="C:nucleus"/>
    <property type="evidence" value="ECO:0007669"/>
    <property type="project" value="TreeGrafter"/>
</dbReference>
<sequence length="545" mass="63426">MIPDVDVFISNYTIVDPDVYQLWVDGCTSEDAVENVHRHVIRYAENTLELVKSDVCDHYRTYNLLEKLLHNPPKLAEQLNFQIEPLTRQLLIEKYYEFDDIVIRELLGRKLSSRYRKDLDEVSEKTGITLKSCRRQFDNVKRIFKVVEDLQGSVIQNIKNLFLLSEDLAKRYGAVVFMACLRLETGKKKLQYLSFNDFYECALAVMHHWTYPTGSSDHDDMDLDREFLLDLREIRSLLEKEKEFKHLVCAKLKPELLDKAYQELEINFRSYARSIISIGCSLHRSREIKCLFLDLYEKCIEPWRQISWTPHDLTIFLSSFKNCALQLDCFREFDTRHAWERFMTVISTSLLRSKDLGLVSLDPMSMGNFSLGAAKGPITLRVDLSAAQLSGHSAFNLQSVKYDRETFKMEMRGLHKEIELTGGCATKGKLFRVPINSKGTLLFTLKNMEATHTVRFKPRKEKDLTFMDLDITFKINHVDMFKMDLYNPHSTRIAGAALNKLLNDNWKAILAAFTPSMEGVVQQRFTEAFSPLFKHLPYEEILPPY</sequence>
<dbReference type="Pfam" id="PF05427">
    <property type="entry name" value="FIBP"/>
    <property type="match status" value="1"/>
</dbReference>
<dbReference type="Proteomes" id="UP001152798">
    <property type="component" value="Chromosome 5"/>
</dbReference>
<dbReference type="OrthoDB" id="16955at2759"/>
<evidence type="ECO:0000313" key="1">
    <source>
        <dbReference type="EMBL" id="CAH1402695.1"/>
    </source>
</evidence>
<name>A0A9P0HIS6_NEZVI</name>
<organism evidence="1 2">
    <name type="scientific">Nezara viridula</name>
    <name type="common">Southern green stink bug</name>
    <name type="synonym">Cimex viridulus</name>
    <dbReference type="NCBI Taxonomy" id="85310"/>
    <lineage>
        <taxon>Eukaryota</taxon>
        <taxon>Metazoa</taxon>
        <taxon>Ecdysozoa</taxon>
        <taxon>Arthropoda</taxon>
        <taxon>Hexapoda</taxon>
        <taxon>Insecta</taxon>
        <taxon>Pterygota</taxon>
        <taxon>Neoptera</taxon>
        <taxon>Paraneoptera</taxon>
        <taxon>Hemiptera</taxon>
        <taxon>Heteroptera</taxon>
        <taxon>Panheteroptera</taxon>
        <taxon>Pentatomomorpha</taxon>
        <taxon>Pentatomoidea</taxon>
        <taxon>Pentatomidae</taxon>
        <taxon>Pentatominae</taxon>
        <taxon>Nezara</taxon>
    </lineage>
</organism>
<evidence type="ECO:0008006" key="3">
    <source>
        <dbReference type="Google" id="ProtNLM"/>
    </source>
</evidence>
<protein>
    <recommendedName>
        <fullName evidence="3">Acidic fibroblast growth factor intracellular-binding protein</fullName>
    </recommendedName>
</protein>
<dbReference type="SMART" id="SM00700">
    <property type="entry name" value="JHBP"/>
    <property type="match status" value="1"/>
</dbReference>
<accession>A0A9P0HIS6</accession>
<dbReference type="InterPro" id="IPR038606">
    <property type="entry name" value="To_sf"/>
</dbReference>
<proteinExistence type="predicted"/>
<dbReference type="InterPro" id="IPR010562">
    <property type="entry name" value="Haemolymph_juvenile_hormone-bd"/>
</dbReference>
<gene>
    <name evidence="1" type="ORF">NEZAVI_LOCUS11457</name>
</gene>
<dbReference type="EMBL" id="OV725081">
    <property type="protein sequence ID" value="CAH1402695.1"/>
    <property type="molecule type" value="Genomic_DNA"/>
</dbReference>
<dbReference type="Pfam" id="PF06585">
    <property type="entry name" value="JHBP"/>
    <property type="match status" value="1"/>
</dbReference>
<dbReference type="Gene3D" id="3.15.10.30">
    <property type="entry name" value="Haemolymph juvenile hormone binding protein"/>
    <property type="match status" value="1"/>
</dbReference>